<dbReference type="AlphaFoldDB" id="A0A840ZNY9"/>
<dbReference type="RefSeq" id="WP_183571690.1">
    <property type="nucleotide sequence ID" value="NZ_JACHOP010000017.1"/>
</dbReference>
<reference evidence="2 3" key="1">
    <citation type="submission" date="2020-08" db="EMBL/GenBank/DDBJ databases">
        <title>Genomic Encyclopedia of Type Strains, Phase IV (KMG-IV): sequencing the most valuable type-strain genomes for metagenomic binning, comparative biology and taxonomic classification.</title>
        <authorList>
            <person name="Goeker M."/>
        </authorList>
    </citation>
    <scope>NUCLEOTIDE SEQUENCE [LARGE SCALE GENOMIC DNA]</scope>
    <source>
        <strain evidence="2 3">DSM 2163</strain>
    </source>
</reference>
<dbReference type="Proteomes" id="UP000583454">
    <property type="component" value="Unassembled WGS sequence"/>
</dbReference>
<gene>
    <name evidence="2" type="ORF">HNR00_003611</name>
</gene>
<name>A0A840ZNY9_9HYPH</name>
<proteinExistence type="predicted"/>
<feature type="region of interest" description="Disordered" evidence="1">
    <location>
        <begin position="1"/>
        <end position="42"/>
    </location>
</feature>
<evidence type="ECO:0000256" key="1">
    <source>
        <dbReference type="SAM" id="MobiDB-lite"/>
    </source>
</evidence>
<keyword evidence="3" id="KW-1185">Reference proteome</keyword>
<organism evidence="2 3">
    <name type="scientific">Methylorubrum rhodinum</name>
    <dbReference type="NCBI Taxonomy" id="29428"/>
    <lineage>
        <taxon>Bacteria</taxon>
        <taxon>Pseudomonadati</taxon>
        <taxon>Pseudomonadota</taxon>
        <taxon>Alphaproteobacteria</taxon>
        <taxon>Hyphomicrobiales</taxon>
        <taxon>Methylobacteriaceae</taxon>
        <taxon>Methylorubrum</taxon>
    </lineage>
</organism>
<comment type="caution">
    <text evidence="2">The sequence shown here is derived from an EMBL/GenBank/DDBJ whole genome shotgun (WGS) entry which is preliminary data.</text>
</comment>
<evidence type="ECO:0000313" key="3">
    <source>
        <dbReference type="Proteomes" id="UP000583454"/>
    </source>
</evidence>
<protein>
    <submittedName>
        <fullName evidence="2">Uncharacterized protein</fullName>
    </submittedName>
</protein>
<evidence type="ECO:0000313" key="2">
    <source>
        <dbReference type="EMBL" id="MBB5758884.1"/>
    </source>
</evidence>
<sequence length="155" mass="16799">MSEEASGRAPMGPGWSAEPEPQGVSALTGDHPSRGGSAAGSLNGPPYGIIDPDYARVFTMARCLAWAEGYALMMHGSFTRDLDLLAVPWTERACDPEKLVRRIEQAADLRIITDEPGQKPHGRLAWTMVFTGFGDPRFVDIGVMPRARNEEGGDQ</sequence>
<accession>A0A840ZNY9</accession>
<dbReference type="EMBL" id="JACHOP010000017">
    <property type="protein sequence ID" value="MBB5758884.1"/>
    <property type="molecule type" value="Genomic_DNA"/>
</dbReference>